<evidence type="ECO:0000259" key="4">
    <source>
        <dbReference type="Pfam" id="PF08392"/>
    </source>
</evidence>
<evidence type="ECO:0000256" key="1">
    <source>
        <dbReference type="ARBA" id="ARBA00023315"/>
    </source>
</evidence>
<sequence length="239" mass="26374">MPVEFLRKHVKDLAFILTLFIIFVVLSMRKAMMRSVYLVDFACYRPPRSQMCSRGSTMRTAHASGLFSESTLDFMQKTMDRSGLGDCTYLPEGLLRVPTDMCMGEAMKEAQAVMFGAVEELLAKTGVDVSDIGILVVNCSLFCPVPSLSAMIMNKFKLRHDLLTYNLQGMGCSCGLAVIGLVKHLLQPHLYPPDHPAASPTPLAITDQEAEQVATLFRFLETVQQLNSNEGTGALPIYV</sequence>
<protein>
    <recommendedName>
        <fullName evidence="4">FAE domain-containing protein</fullName>
    </recommendedName>
</protein>
<dbReference type="SUPFAM" id="SSF53901">
    <property type="entry name" value="Thiolase-like"/>
    <property type="match status" value="1"/>
</dbReference>
<dbReference type="InterPro" id="IPR012392">
    <property type="entry name" value="3-ktacl-CoA_syn"/>
</dbReference>
<dbReference type="InterPro" id="IPR016039">
    <property type="entry name" value="Thiolase-like"/>
</dbReference>
<keyword evidence="3" id="KW-0812">Transmembrane</keyword>
<dbReference type="Pfam" id="PF08392">
    <property type="entry name" value="FAE1_CUT1_RppA"/>
    <property type="match status" value="1"/>
</dbReference>
<keyword evidence="1" id="KW-0808">Transferase</keyword>
<keyword evidence="1" id="KW-0012">Acyltransferase</keyword>
<accession>A0A218VRT8</accession>
<reference evidence="6" key="1">
    <citation type="journal article" date="2017" name="Plant J.">
        <title>The pomegranate (Punica granatum L.) genome and the genomics of punicalagin biosynthesis.</title>
        <authorList>
            <person name="Qin G."/>
            <person name="Xu C."/>
            <person name="Ming R."/>
            <person name="Tang H."/>
            <person name="Guyot R."/>
            <person name="Kramer E.M."/>
            <person name="Hu Y."/>
            <person name="Yi X."/>
            <person name="Qi Y."/>
            <person name="Xu X."/>
            <person name="Gao Z."/>
            <person name="Pan H."/>
            <person name="Jian J."/>
            <person name="Tian Y."/>
            <person name="Yue Z."/>
            <person name="Xu Y."/>
        </authorList>
    </citation>
    <scope>NUCLEOTIDE SEQUENCE [LARGE SCALE GENOMIC DNA]</scope>
    <source>
        <strain evidence="6">cv. Dabenzi</strain>
    </source>
</reference>
<dbReference type="AlphaFoldDB" id="A0A218VRT8"/>
<dbReference type="InterPro" id="IPR013601">
    <property type="entry name" value="FAE1_typ3_polyketide_synth"/>
</dbReference>
<dbReference type="GO" id="GO:0009922">
    <property type="term" value="F:fatty acid elongase activity"/>
    <property type="evidence" value="ECO:0007669"/>
    <property type="project" value="UniProtKB-EC"/>
</dbReference>
<comment type="catalytic activity">
    <reaction evidence="2">
        <text>a very-long-chain acyl-CoA + malonyl-CoA + H(+) = a very-long-chain 3-oxoacyl-CoA + CO2 + CoA</text>
        <dbReference type="Rhea" id="RHEA:32727"/>
        <dbReference type="ChEBI" id="CHEBI:15378"/>
        <dbReference type="ChEBI" id="CHEBI:16526"/>
        <dbReference type="ChEBI" id="CHEBI:57287"/>
        <dbReference type="ChEBI" id="CHEBI:57384"/>
        <dbReference type="ChEBI" id="CHEBI:90725"/>
        <dbReference type="ChEBI" id="CHEBI:90736"/>
        <dbReference type="EC" id="2.3.1.199"/>
    </reaction>
</comment>
<feature type="transmembrane region" description="Helical" evidence="3">
    <location>
        <begin position="12"/>
        <end position="28"/>
    </location>
</feature>
<dbReference type="PANTHER" id="PTHR31561">
    <property type="entry name" value="3-KETOACYL-COA SYNTHASE"/>
    <property type="match status" value="1"/>
</dbReference>
<name>A0A218VRT8_PUNGR</name>
<evidence type="ECO:0000313" key="5">
    <source>
        <dbReference type="EMBL" id="OWM63063.1"/>
    </source>
</evidence>
<dbReference type="GO" id="GO:0006633">
    <property type="term" value="P:fatty acid biosynthetic process"/>
    <property type="evidence" value="ECO:0007669"/>
    <property type="project" value="InterPro"/>
</dbReference>
<gene>
    <name evidence="5" type="ORF">CDL15_Pgr024628</name>
</gene>
<proteinExistence type="predicted"/>
<dbReference type="GO" id="GO:0016020">
    <property type="term" value="C:membrane"/>
    <property type="evidence" value="ECO:0007669"/>
    <property type="project" value="InterPro"/>
</dbReference>
<dbReference type="EMBL" id="MTKT01006212">
    <property type="protein sequence ID" value="OWM63063.1"/>
    <property type="molecule type" value="Genomic_DNA"/>
</dbReference>
<evidence type="ECO:0000313" key="6">
    <source>
        <dbReference type="Proteomes" id="UP000197138"/>
    </source>
</evidence>
<evidence type="ECO:0000256" key="2">
    <source>
        <dbReference type="ARBA" id="ARBA00047375"/>
    </source>
</evidence>
<feature type="domain" description="FAE" evidence="4">
    <location>
        <begin position="33"/>
        <end position="189"/>
    </location>
</feature>
<comment type="caution">
    <text evidence="5">The sequence shown here is derived from an EMBL/GenBank/DDBJ whole genome shotgun (WGS) entry which is preliminary data.</text>
</comment>
<organism evidence="5 6">
    <name type="scientific">Punica granatum</name>
    <name type="common">Pomegranate</name>
    <dbReference type="NCBI Taxonomy" id="22663"/>
    <lineage>
        <taxon>Eukaryota</taxon>
        <taxon>Viridiplantae</taxon>
        <taxon>Streptophyta</taxon>
        <taxon>Embryophyta</taxon>
        <taxon>Tracheophyta</taxon>
        <taxon>Spermatophyta</taxon>
        <taxon>Magnoliopsida</taxon>
        <taxon>eudicotyledons</taxon>
        <taxon>Gunneridae</taxon>
        <taxon>Pentapetalae</taxon>
        <taxon>rosids</taxon>
        <taxon>malvids</taxon>
        <taxon>Myrtales</taxon>
        <taxon>Lythraceae</taxon>
        <taxon>Punica</taxon>
    </lineage>
</organism>
<evidence type="ECO:0000256" key="3">
    <source>
        <dbReference type="SAM" id="Phobius"/>
    </source>
</evidence>
<keyword evidence="3" id="KW-1133">Transmembrane helix</keyword>
<dbReference type="Gene3D" id="3.40.47.10">
    <property type="match status" value="1"/>
</dbReference>
<dbReference type="Proteomes" id="UP000197138">
    <property type="component" value="Unassembled WGS sequence"/>
</dbReference>
<keyword evidence="3" id="KW-0472">Membrane</keyword>